<evidence type="ECO:0000313" key="1">
    <source>
        <dbReference type="EMBL" id="UYP45858.1"/>
    </source>
</evidence>
<keyword evidence="2" id="KW-1185">Reference proteome</keyword>
<dbReference type="InterPro" id="IPR015943">
    <property type="entry name" value="WD40/YVTN_repeat-like_dom_sf"/>
</dbReference>
<evidence type="ECO:0000313" key="2">
    <source>
        <dbReference type="Proteomes" id="UP001208689"/>
    </source>
</evidence>
<dbReference type="EMBL" id="CP104013">
    <property type="protein sequence ID" value="UYP45858.1"/>
    <property type="molecule type" value="Genomic_DNA"/>
</dbReference>
<dbReference type="Gene3D" id="2.130.10.10">
    <property type="entry name" value="YVTN repeat-like/Quinoprotein amine dehydrogenase"/>
    <property type="match status" value="1"/>
</dbReference>
<name>A0ABY6HR91_9ARCH</name>
<proteinExistence type="predicted"/>
<dbReference type="Proteomes" id="UP001208689">
    <property type="component" value="Chromosome"/>
</dbReference>
<protein>
    <submittedName>
        <fullName evidence="1">Uncharacterized protein</fullName>
    </submittedName>
</protein>
<dbReference type="InterPro" id="IPR011047">
    <property type="entry name" value="Quinoprotein_ADH-like_sf"/>
</dbReference>
<gene>
    <name evidence="1" type="ORF">NEF87_002143</name>
</gene>
<organism evidence="1 2">
    <name type="scientific">Candidatus Lokiarchaeum ossiferum</name>
    <dbReference type="NCBI Taxonomy" id="2951803"/>
    <lineage>
        <taxon>Archaea</taxon>
        <taxon>Promethearchaeati</taxon>
        <taxon>Promethearchaeota</taxon>
        <taxon>Promethearchaeia</taxon>
        <taxon>Promethearchaeales</taxon>
        <taxon>Promethearchaeaceae</taxon>
        <taxon>Candidatus Lokiarchaeum</taxon>
    </lineage>
</organism>
<dbReference type="SUPFAM" id="SSF50998">
    <property type="entry name" value="Quinoprotein alcohol dehydrogenase-like"/>
    <property type="match status" value="1"/>
</dbReference>
<sequence length="379" mass="42252">MSWKKFSKSLNFVKKGSIFSQSAFYFCSLGHFTQNSTPEILLLSYDEKLSIFNSEGKSLSKFPFSSDVSALFLKDIYDKGDNVFVSFSYSGEIRVFSKDGGEIWKKTLPSGIVNGIVGNLDYDPGLEIVVLLEDHRIFVLNNQGQVMAKYQHPTDILFVDIGKINSTQKKVIVFVDQNNSVNVLDIEASVQKIPVDIPVITGFTTLSLYDQTLLAVGDNSNTIHILDKKGNTFETYRCRAPIQSLSAGPLFSPDIDALVVLTENNHMEIINIEVKDPKAYIEADKKPVVAASAFPIEKQSAKLDLNTDLYQKTPSIQSRGKSESKFEVEKSSIHSSALNLRCPECGDYLAKTLIARILSNKDAYCEECGKDLKRSDFNF</sequence>
<reference evidence="1" key="1">
    <citation type="submission" date="2022-09" db="EMBL/GenBank/DDBJ databases">
        <title>Actin cytoskeleton and complex cell architecture in an #Asgard archaeon.</title>
        <authorList>
            <person name="Ponce Toledo R.I."/>
            <person name="Schleper C."/>
            <person name="Rodrigues Oliveira T."/>
            <person name="Wollweber F."/>
            <person name="Xu J."/>
            <person name="Rittmann S."/>
            <person name="Klingl A."/>
            <person name="Pilhofer M."/>
        </authorList>
    </citation>
    <scope>NUCLEOTIDE SEQUENCE</scope>
    <source>
        <strain evidence="1">B-35</strain>
    </source>
</reference>
<accession>A0ABY6HR91</accession>